<dbReference type="AlphaFoldDB" id="A0A4R6BNF9"/>
<keyword evidence="2" id="KW-1185">Reference proteome</keyword>
<accession>A0A4R6BNF9</accession>
<dbReference type="OrthoDB" id="2417337at2"/>
<protein>
    <recommendedName>
        <fullName evidence="3">Competence protein ComK</fullName>
    </recommendedName>
</protein>
<name>A0A4R6BNF9_9STAP</name>
<dbReference type="RefSeq" id="WP_133429486.1">
    <property type="nucleotide sequence ID" value="NZ_BMCC01000001.1"/>
</dbReference>
<dbReference type="GO" id="GO:0030420">
    <property type="term" value="P:establishment of competence for transformation"/>
    <property type="evidence" value="ECO:0007669"/>
    <property type="project" value="InterPro"/>
</dbReference>
<evidence type="ECO:0008006" key="3">
    <source>
        <dbReference type="Google" id="ProtNLM"/>
    </source>
</evidence>
<dbReference type="EMBL" id="SCWE01000001">
    <property type="protein sequence ID" value="TDM03390.1"/>
    <property type="molecule type" value="Genomic_DNA"/>
</dbReference>
<proteinExistence type="predicted"/>
<evidence type="ECO:0000313" key="1">
    <source>
        <dbReference type="EMBL" id="TDM03390.1"/>
    </source>
</evidence>
<sequence>MQQFIGSNVVYIRRSNSTSGMTEIAYYDGKTERVDKTPDQLLNETLHMVNSSLTASRESMKIVMKYSHYPPVVIDASQNFVFFPLHKRQSYEMCYINNQHFLQAIDFEDTIIYFTNGRSLIVPDKADQIEKHQLKAIKATDYFTKLKKRFL</sequence>
<comment type="caution">
    <text evidence="1">The sequence shown here is derived from an EMBL/GenBank/DDBJ whole genome shotgun (WGS) entry which is preliminary data.</text>
</comment>
<dbReference type="Proteomes" id="UP000295328">
    <property type="component" value="Unassembled WGS sequence"/>
</dbReference>
<gene>
    <name evidence="1" type="ORF">ERX37_04715</name>
</gene>
<dbReference type="InterPro" id="IPR010461">
    <property type="entry name" value="ComK"/>
</dbReference>
<organism evidence="1 2">
    <name type="scientific">Macrococcus hajekii</name>
    <dbReference type="NCBI Taxonomy" id="198482"/>
    <lineage>
        <taxon>Bacteria</taxon>
        <taxon>Bacillati</taxon>
        <taxon>Bacillota</taxon>
        <taxon>Bacilli</taxon>
        <taxon>Bacillales</taxon>
        <taxon>Staphylococcaceae</taxon>
        <taxon>Macrococcus</taxon>
    </lineage>
</organism>
<evidence type="ECO:0000313" key="2">
    <source>
        <dbReference type="Proteomes" id="UP000295328"/>
    </source>
</evidence>
<reference evidence="1 2" key="1">
    <citation type="submission" date="2019-01" db="EMBL/GenBank/DDBJ databases">
        <title>Draft genome sequences of the type strains of six Macrococcus species.</title>
        <authorList>
            <person name="Mazhar S."/>
            <person name="Altermann E."/>
            <person name="Hill C."/>
            <person name="Mcauliffe O."/>
        </authorList>
    </citation>
    <scope>NUCLEOTIDE SEQUENCE [LARGE SCALE GENOMIC DNA]</scope>
    <source>
        <strain evidence="1 2">CCM4809</strain>
    </source>
</reference>
<dbReference type="Pfam" id="PF06338">
    <property type="entry name" value="ComK"/>
    <property type="match status" value="1"/>
</dbReference>